<dbReference type="InterPro" id="IPR035940">
    <property type="entry name" value="CAP_sf"/>
</dbReference>
<dbReference type="Proteomes" id="UP000515861">
    <property type="component" value="Chromosome"/>
</dbReference>
<dbReference type="AlphaFoldDB" id="A0A7G9L421"/>
<dbReference type="InterPro" id="IPR014044">
    <property type="entry name" value="CAP_dom"/>
</dbReference>
<protein>
    <submittedName>
        <fullName evidence="3">SCP-like extracellular</fullName>
    </submittedName>
</protein>
<organism evidence="3 4">
    <name type="scientific">Sphingomonas sabuli</name>
    <dbReference type="NCBI Taxonomy" id="2764186"/>
    <lineage>
        <taxon>Bacteria</taxon>
        <taxon>Pseudomonadati</taxon>
        <taxon>Pseudomonadota</taxon>
        <taxon>Alphaproteobacteria</taxon>
        <taxon>Sphingomonadales</taxon>
        <taxon>Sphingomonadaceae</taxon>
        <taxon>Sphingomonas</taxon>
    </lineage>
</organism>
<evidence type="ECO:0000256" key="1">
    <source>
        <dbReference type="SAM" id="SignalP"/>
    </source>
</evidence>
<evidence type="ECO:0000313" key="3">
    <source>
        <dbReference type="EMBL" id="QNM83370.1"/>
    </source>
</evidence>
<proteinExistence type="predicted"/>
<keyword evidence="1" id="KW-0732">Signal</keyword>
<evidence type="ECO:0000259" key="2">
    <source>
        <dbReference type="SMART" id="SM00198"/>
    </source>
</evidence>
<dbReference type="Pfam" id="PF00188">
    <property type="entry name" value="CAP"/>
    <property type="match status" value="1"/>
</dbReference>
<feature type="domain" description="SCP" evidence="2">
    <location>
        <begin position="27"/>
        <end position="167"/>
    </location>
</feature>
<dbReference type="SUPFAM" id="SSF55797">
    <property type="entry name" value="PR-1-like"/>
    <property type="match status" value="1"/>
</dbReference>
<feature type="signal peptide" evidence="1">
    <location>
        <begin position="1"/>
        <end position="23"/>
    </location>
</feature>
<dbReference type="EMBL" id="CP060697">
    <property type="protein sequence ID" value="QNM83370.1"/>
    <property type="molecule type" value="Genomic_DNA"/>
</dbReference>
<dbReference type="Gene3D" id="3.40.33.10">
    <property type="entry name" value="CAP"/>
    <property type="match status" value="1"/>
</dbReference>
<keyword evidence="4" id="KW-1185">Reference proteome</keyword>
<dbReference type="PANTHER" id="PTHR10334">
    <property type="entry name" value="CYSTEINE-RICH SECRETORY PROTEIN-RELATED"/>
    <property type="match status" value="1"/>
</dbReference>
<accession>A0A7G9L421</accession>
<dbReference type="PRINTS" id="PR00837">
    <property type="entry name" value="V5TPXLIKE"/>
</dbReference>
<dbReference type="InterPro" id="IPR001283">
    <property type="entry name" value="CRISP-related"/>
</dbReference>
<feature type="chain" id="PRO_5028904328" evidence="1">
    <location>
        <begin position="24"/>
        <end position="179"/>
    </location>
</feature>
<name>A0A7G9L421_9SPHN</name>
<gene>
    <name evidence="3" type="ORF">H8M03_03225</name>
</gene>
<sequence>MKALARTFAASAAALALAPPAAAQPLDPISARLLAAHNAARASMGLAPLAWDPLLASSAAAYGPTLAAIGTLQHSPKQSRPGQRENLWMGTAGAFTPEQMIRTFVDERRYFRSGIYPNVSTTGNWMDVGHYTTMMWPSTTRVGCAVHRAKGIDWLICRYSPPGNIDGKPLFLPPIGERG</sequence>
<reference evidence="3 4" key="1">
    <citation type="submission" date="2020-08" db="EMBL/GenBank/DDBJ databases">
        <title>Sphingomonas sp. sand1-3 16S ribosomal RNA gene Genome sequencing and assembly.</title>
        <authorList>
            <person name="Kang M."/>
        </authorList>
    </citation>
    <scope>NUCLEOTIDE SEQUENCE [LARGE SCALE GENOMIC DNA]</scope>
    <source>
        <strain evidence="4">sand1-3</strain>
    </source>
</reference>
<dbReference type="SMART" id="SM00198">
    <property type="entry name" value="SCP"/>
    <property type="match status" value="1"/>
</dbReference>
<dbReference type="RefSeq" id="WP_187480325.1">
    <property type="nucleotide sequence ID" value="NZ_CP060697.1"/>
</dbReference>
<evidence type="ECO:0000313" key="4">
    <source>
        <dbReference type="Proteomes" id="UP000515861"/>
    </source>
</evidence>
<dbReference type="KEGG" id="ssau:H8M03_03225"/>